<dbReference type="AlphaFoldDB" id="A0A3E1R5S4"/>
<evidence type="ECO:0000313" key="15">
    <source>
        <dbReference type="EMBL" id="RFO94706.1"/>
    </source>
</evidence>
<name>A0A3E1R5S4_9BURK</name>
<dbReference type="SUPFAM" id="SSF52343">
    <property type="entry name" value="Ferredoxin reductase-like, C-terminal NADP-linked domain"/>
    <property type="match status" value="1"/>
</dbReference>
<evidence type="ECO:0000256" key="6">
    <source>
        <dbReference type="ARBA" id="ARBA00022723"/>
    </source>
</evidence>
<feature type="transmembrane region" description="Helical" evidence="13">
    <location>
        <begin position="43"/>
        <end position="60"/>
    </location>
</feature>
<keyword evidence="5" id="KW-0001">2Fe-2S</keyword>
<evidence type="ECO:0000256" key="4">
    <source>
        <dbReference type="ARBA" id="ARBA00022692"/>
    </source>
</evidence>
<dbReference type="SUPFAM" id="SSF82866">
    <property type="entry name" value="Multidrug efflux transporter AcrB transmembrane domain"/>
    <property type="match status" value="1"/>
</dbReference>
<keyword evidence="16" id="KW-1185">Reference proteome</keyword>
<evidence type="ECO:0000256" key="3">
    <source>
        <dbReference type="ARBA" id="ARBA00022630"/>
    </source>
</evidence>
<dbReference type="Pfam" id="PF00970">
    <property type="entry name" value="FAD_binding_6"/>
    <property type="match status" value="1"/>
</dbReference>
<keyword evidence="4 13" id="KW-0812">Transmembrane</keyword>
<proteinExistence type="predicted"/>
<dbReference type="RefSeq" id="WP_117180339.1">
    <property type="nucleotide sequence ID" value="NZ_QFZK01000033.1"/>
</dbReference>
<reference evidence="15 16" key="1">
    <citation type="submission" date="2018-05" db="EMBL/GenBank/DDBJ databases">
        <title>Rhodoferax soyangensis sp.nov., isolated from an oligotrophic freshwater lake.</title>
        <authorList>
            <person name="Park M."/>
        </authorList>
    </citation>
    <scope>NUCLEOTIDE SEQUENCE [LARGE SCALE GENOMIC DNA]</scope>
    <source>
        <strain evidence="15 16">IMCC26218</strain>
    </source>
</reference>
<dbReference type="PRINTS" id="PR00410">
    <property type="entry name" value="PHEHYDRXLASE"/>
</dbReference>
<keyword evidence="12 13" id="KW-0472">Membrane</keyword>
<organism evidence="15 16">
    <name type="scientific">Rhodoferax lacus</name>
    <dbReference type="NCBI Taxonomy" id="2184758"/>
    <lineage>
        <taxon>Bacteria</taxon>
        <taxon>Pseudomonadati</taxon>
        <taxon>Pseudomonadota</taxon>
        <taxon>Betaproteobacteria</taxon>
        <taxon>Burkholderiales</taxon>
        <taxon>Comamonadaceae</taxon>
        <taxon>Rhodoferax</taxon>
    </lineage>
</organism>
<evidence type="ECO:0000259" key="14">
    <source>
        <dbReference type="PROSITE" id="PS51384"/>
    </source>
</evidence>
<evidence type="ECO:0000256" key="1">
    <source>
        <dbReference type="ARBA" id="ARBA00001974"/>
    </source>
</evidence>
<dbReference type="SUPFAM" id="SSF63380">
    <property type="entry name" value="Riboflavin synthase domain-like"/>
    <property type="match status" value="1"/>
</dbReference>
<dbReference type="GO" id="GO:0050660">
    <property type="term" value="F:flavin adenine dinucleotide binding"/>
    <property type="evidence" value="ECO:0007669"/>
    <property type="project" value="TreeGrafter"/>
</dbReference>
<evidence type="ECO:0000256" key="2">
    <source>
        <dbReference type="ARBA" id="ARBA00004141"/>
    </source>
</evidence>
<dbReference type="GO" id="GO:0016491">
    <property type="term" value="F:oxidoreductase activity"/>
    <property type="evidence" value="ECO:0007669"/>
    <property type="project" value="UniProtKB-KW"/>
</dbReference>
<feature type="transmembrane region" description="Helical" evidence="13">
    <location>
        <begin position="171"/>
        <end position="191"/>
    </location>
</feature>
<dbReference type="EMBL" id="QFZK01000033">
    <property type="protein sequence ID" value="RFO94706.1"/>
    <property type="molecule type" value="Genomic_DNA"/>
</dbReference>
<dbReference type="PANTHER" id="PTHR47354:SF8">
    <property type="entry name" value="1,2-PHENYLACETYL-COA EPOXIDASE, SUBUNIT E"/>
    <property type="match status" value="1"/>
</dbReference>
<keyword evidence="8 13" id="KW-1133">Transmembrane helix</keyword>
<evidence type="ECO:0000256" key="10">
    <source>
        <dbReference type="ARBA" id="ARBA00023004"/>
    </source>
</evidence>
<sequence>MKPVQRLFWVFLFALTLLWWASDSTAAASLVNLFAWRNLLLQYSGVLSIGVMSVSMLLAVRPVVLEPRLGGLDKMYRLHKWLGISALVTAISHWLIAQGPKWMVDWGWLERPVRGPRPPPPEELIHRLIASQHGLAESVGEWAFYLAVALMVIALVKAFPYKAFLKTHTILAATYLALVFHAVVLLNWGYWTSPLGLPMALLMGAGTVSAVLVLLGRVARNRKVDGTVVGVHHHALLKTMSIDIQLQGPWAGHKAGQFAFVTLHADEGAHPYTISSAWLNDGRITFIIKALGDYTGTLSQRVQVGETVRLEGPYGRFTFEGSKKRQIWIGGGIGITPFVARMKALAHTPDERTVDLFHTTAAYDPHAIGLMTQDAQNAGVHLHVLWDPRDGRLDANHIVAKVPDWKNADVWFCGPAKFGQSLRRALVAMGMDGKSFHQELFEMR</sequence>
<dbReference type="InterPro" id="IPR017927">
    <property type="entry name" value="FAD-bd_FR_type"/>
</dbReference>
<evidence type="ECO:0000256" key="7">
    <source>
        <dbReference type="ARBA" id="ARBA00022827"/>
    </source>
</evidence>
<evidence type="ECO:0000256" key="12">
    <source>
        <dbReference type="ARBA" id="ARBA00023136"/>
    </source>
</evidence>
<dbReference type="PROSITE" id="PS51384">
    <property type="entry name" value="FAD_FR"/>
    <property type="match status" value="1"/>
</dbReference>
<feature type="transmembrane region" description="Helical" evidence="13">
    <location>
        <begin position="81"/>
        <end position="97"/>
    </location>
</feature>
<evidence type="ECO:0000256" key="8">
    <source>
        <dbReference type="ARBA" id="ARBA00022989"/>
    </source>
</evidence>
<protein>
    <submittedName>
        <fullName evidence="15">Ferric reductase</fullName>
    </submittedName>
</protein>
<keyword evidence="6" id="KW-0479">Metal-binding</keyword>
<dbReference type="GO" id="GO:0016020">
    <property type="term" value="C:membrane"/>
    <property type="evidence" value="ECO:0007669"/>
    <property type="project" value="UniProtKB-SubCell"/>
</dbReference>
<feature type="transmembrane region" description="Helical" evidence="13">
    <location>
        <begin position="197"/>
        <end position="215"/>
    </location>
</feature>
<dbReference type="InterPro" id="IPR013130">
    <property type="entry name" value="Fe3_Rdtase_TM_dom"/>
</dbReference>
<dbReference type="OrthoDB" id="9796486at2"/>
<dbReference type="InterPro" id="IPR017938">
    <property type="entry name" value="Riboflavin_synthase-like_b-brl"/>
</dbReference>
<keyword evidence="10" id="KW-0408">Iron</keyword>
<keyword evidence="11" id="KW-0411">Iron-sulfur</keyword>
<dbReference type="InterPro" id="IPR050415">
    <property type="entry name" value="MRET"/>
</dbReference>
<comment type="cofactor">
    <cofactor evidence="1">
        <name>FAD</name>
        <dbReference type="ChEBI" id="CHEBI:57692"/>
    </cofactor>
</comment>
<dbReference type="Proteomes" id="UP000260665">
    <property type="component" value="Unassembled WGS sequence"/>
</dbReference>
<evidence type="ECO:0000256" key="9">
    <source>
        <dbReference type="ARBA" id="ARBA00023002"/>
    </source>
</evidence>
<dbReference type="Gene3D" id="2.40.30.10">
    <property type="entry name" value="Translation factors"/>
    <property type="match status" value="1"/>
</dbReference>
<comment type="caution">
    <text evidence="15">The sequence shown here is derived from an EMBL/GenBank/DDBJ whole genome shotgun (WGS) entry which is preliminary data.</text>
</comment>
<dbReference type="Pfam" id="PF01794">
    <property type="entry name" value="Ferric_reduct"/>
    <property type="match status" value="1"/>
</dbReference>
<dbReference type="CDD" id="cd06198">
    <property type="entry name" value="FNR_like_3"/>
    <property type="match status" value="1"/>
</dbReference>
<gene>
    <name evidence="15" type="ORF">DIC66_22040</name>
</gene>
<keyword evidence="3" id="KW-0285">Flavoprotein</keyword>
<dbReference type="InterPro" id="IPR039261">
    <property type="entry name" value="FNR_nucleotide-bd"/>
</dbReference>
<comment type="subcellular location">
    <subcellularLocation>
        <location evidence="2">Membrane</location>
        <topology evidence="2">Multi-pass membrane protein</topology>
    </subcellularLocation>
</comment>
<evidence type="ECO:0000256" key="5">
    <source>
        <dbReference type="ARBA" id="ARBA00022714"/>
    </source>
</evidence>
<evidence type="ECO:0000313" key="16">
    <source>
        <dbReference type="Proteomes" id="UP000260665"/>
    </source>
</evidence>
<dbReference type="GO" id="GO:0051537">
    <property type="term" value="F:2 iron, 2 sulfur cluster binding"/>
    <property type="evidence" value="ECO:0007669"/>
    <property type="project" value="UniProtKB-KW"/>
</dbReference>
<feature type="transmembrane region" description="Helical" evidence="13">
    <location>
        <begin position="142"/>
        <end position="159"/>
    </location>
</feature>
<dbReference type="PANTHER" id="PTHR47354">
    <property type="entry name" value="NADH OXIDOREDUCTASE HCR"/>
    <property type="match status" value="1"/>
</dbReference>
<keyword evidence="7" id="KW-0274">FAD</keyword>
<evidence type="ECO:0000256" key="13">
    <source>
        <dbReference type="SAM" id="Phobius"/>
    </source>
</evidence>
<dbReference type="GO" id="GO:0046872">
    <property type="term" value="F:metal ion binding"/>
    <property type="evidence" value="ECO:0007669"/>
    <property type="project" value="UniProtKB-KW"/>
</dbReference>
<keyword evidence="9" id="KW-0560">Oxidoreductase</keyword>
<dbReference type="Gene3D" id="3.40.50.80">
    <property type="entry name" value="Nucleotide-binding domain of ferredoxin-NADP reductase (FNR) module"/>
    <property type="match status" value="1"/>
</dbReference>
<dbReference type="InterPro" id="IPR008333">
    <property type="entry name" value="Cbr1-like_FAD-bd_dom"/>
</dbReference>
<accession>A0A3E1R5S4</accession>
<feature type="domain" description="FAD-binding FR-type" evidence="14">
    <location>
        <begin position="221"/>
        <end position="320"/>
    </location>
</feature>
<evidence type="ECO:0000256" key="11">
    <source>
        <dbReference type="ARBA" id="ARBA00023014"/>
    </source>
</evidence>